<evidence type="ECO:0000313" key="7">
    <source>
        <dbReference type="EMBL" id="TDN88050.1"/>
    </source>
</evidence>
<dbReference type="InterPro" id="IPR050845">
    <property type="entry name" value="Cu-binding_ET"/>
</dbReference>
<evidence type="ECO:0000256" key="3">
    <source>
        <dbReference type="ARBA" id="ARBA00022764"/>
    </source>
</evidence>
<keyword evidence="2" id="KW-0479">Metal-binding</keyword>
<sequence length="164" mass="18097">MKKLIFAGLSSLLVSSLAFSHGDEVHGKKNFDASKTEQMSFGIAGDPQKSSRKIKVAMDDNMRFTPSTIKVREGETVTLTVTNNGKILHEAVIGSMQELKAHADMMRKFPTMEHEAPYMAHVKPGMSQDIVWTFNRSGEFNFACLIAGHFEAGMVGKITVFAQN</sequence>
<dbReference type="OrthoDB" id="9816061at2"/>
<dbReference type="InterPro" id="IPR000923">
    <property type="entry name" value="BlueCu_1"/>
</dbReference>
<dbReference type="GO" id="GO:0009055">
    <property type="term" value="F:electron transfer activity"/>
    <property type="evidence" value="ECO:0007669"/>
    <property type="project" value="InterPro"/>
</dbReference>
<keyword evidence="5" id="KW-0732">Signal</keyword>
<reference evidence="7 8" key="1">
    <citation type="submission" date="2019-03" db="EMBL/GenBank/DDBJ databases">
        <title>Genomic Encyclopedia of Type Strains, Phase IV (KMG-IV): sequencing the most valuable type-strain genomes for metagenomic binning, comparative biology and taxonomic classification.</title>
        <authorList>
            <person name="Goeker M."/>
        </authorList>
    </citation>
    <scope>NUCLEOTIDE SEQUENCE [LARGE SCALE GENOMIC DNA]</scope>
    <source>
        <strain evidence="7 8">DSM 18555</strain>
    </source>
</reference>
<dbReference type="PROSITE" id="PS00079">
    <property type="entry name" value="MULTICOPPER_OXIDASE1"/>
    <property type="match status" value="1"/>
</dbReference>
<keyword evidence="4" id="KW-0186">Copper</keyword>
<name>A0A4R6G2M1_9BURK</name>
<evidence type="ECO:0000259" key="6">
    <source>
        <dbReference type="Pfam" id="PF00127"/>
    </source>
</evidence>
<feature type="signal peptide" evidence="5">
    <location>
        <begin position="1"/>
        <end position="20"/>
    </location>
</feature>
<evidence type="ECO:0000256" key="1">
    <source>
        <dbReference type="ARBA" id="ARBA00004418"/>
    </source>
</evidence>
<dbReference type="AlphaFoldDB" id="A0A4R6G2M1"/>
<dbReference type="EMBL" id="SNWF01000008">
    <property type="protein sequence ID" value="TDN88050.1"/>
    <property type="molecule type" value="Genomic_DNA"/>
</dbReference>
<dbReference type="CDD" id="cd04211">
    <property type="entry name" value="Cupredoxin_like_2"/>
    <property type="match status" value="1"/>
</dbReference>
<comment type="subcellular location">
    <subcellularLocation>
        <location evidence="1">Periplasm</location>
    </subcellularLocation>
</comment>
<evidence type="ECO:0000313" key="8">
    <source>
        <dbReference type="Proteomes" id="UP000294737"/>
    </source>
</evidence>
<protein>
    <submittedName>
        <fullName evidence="7">Putative cupredoxin-like copper-binding protein</fullName>
    </submittedName>
</protein>
<keyword evidence="3" id="KW-0574">Periplasm</keyword>
<dbReference type="PANTHER" id="PTHR38439">
    <property type="entry name" value="AURACYANIN-B"/>
    <property type="match status" value="1"/>
</dbReference>
<dbReference type="PANTHER" id="PTHR38439:SF3">
    <property type="entry name" value="COPPER-RESISTANT CUPROPROTEIN COPI"/>
    <property type="match status" value="1"/>
</dbReference>
<dbReference type="GO" id="GO:0042597">
    <property type="term" value="C:periplasmic space"/>
    <property type="evidence" value="ECO:0007669"/>
    <property type="project" value="UniProtKB-SubCell"/>
</dbReference>
<gene>
    <name evidence="7" type="ORF">EV677_2920</name>
</gene>
<dbReference type="Proteomes" id="UP000294737">
    <property type="component" value="Unassembled WGS sequence"/>
</dbReference>
<evidence type="ECO:0000256" key="2">
    <source>
        <dbReference type="ARBA" id="ARBA00022723"/>
    </source>
</evidence>
<evidence type="ECO:0000256" key="4">
    <source>
        <dbReference type="ARBA" id="ARBA00023008"/>
    </source>
</evidence>
<dbReference type="Pfam" id="PF00127">
    <property type="entry name" value="Copper-bind"/>
    <property type="match status" value="1"/>
</dbReference>
<organism evidence="7 8">
    <name type="scientific">Herminiimonas fonticola</name>
    <dbReference type="NCBI Taxonomy" id="303380"/>
    <lineage>
        <taxon>Bacteria</taxon>
        <taxon>Pseudomonadati</taxon>
        <taxon>Pseudomonadota</taxon>
        <taxon>Betaproteobacteria</taxon>
        <taxon>Burkholderiales</taxon>
        <taxon>Oxalobacteraceae</taxon>
        <taxon>Herminiimonas</taxon>
    </lineage>
</organism>
<dbReference type="InterPro" id="IPR033138">
    <property type="entry name" value="Cu_oxidase_CS"/>
</dbReference>
<proteinExistence type="predicted"/>
<accession>A0A4R6G2M1</accession>
<dbReference type="GO" id="GO:0005507">
    <property type="term" value="F:copper ion binding"/>
    <property type="evidence" value="ECO:0007669"/>
    <property type="project" value="InterPro"/>
</dbReference>
<dbReference type="RefSeq" id="WP_112992716.1">
    <property type="nucleotide sequence ID" value="NZ_PTLZ01000003.1"/>
</dbReference>
<feature type="domain" description="Blue (type 1) copper" evidence="6">
    <location>
        <begin position="55"/>
        <end position="160"/>
    </location>
</feature>
<dbReference type="SUPFAM" id="SSF49503">
    <property type="entry name" value="Cupredoxins"/>
    <property type="match status" value="1"/>
</dbReference>
<comment type="caution">
    <text evidence="7">The sequence shown here is derived from an EMBL/GenBank/DDBJ whole genome shotgun (WGS) entry which is preliminary data.</text>
</comment>
<dbReference type="Gene3D" id="2.60.40.420">
    <property type="entry name" value="Cupredoxins - blue copper proteins"/>
    <property type="match status" value="1"/>
</dbReference>
<evidence type="ECO:0000256" key="5">
    <source>
        <dbReference type="SAM" id="SignalP"/>
    </source>
</evidence>
<dbReference type="InterPro" id="IPR008972">
    <property type="entry name" value="Cupredoxin"/>
</dbReference>
<feature type="chain" id="PRO_5020532029" evidence="5">
    <location>
        <begin position="21"/>
        <end position="164"/>
    </location>
</feature>
<keyword evidence="8" id="KW-1185">Reference proteome</keyword>